<sequence>MDQIPDHVLIEIFNYFGCSSLKTLMNVCVRWSNLIKTSRKVTKKFNLTLTNSANGVIKIDDPLPDGSHSDLVIISKDSQNKSNPEFMKVLSENVENHKNSLQKLNLRGCYYVHAEVVEQKLSLFCDFIKEVEITDCMVSNNENLKELKWRNLRSLRIDKSCADFMLFFQNSQLQKLELSSAKNTLDTNSKLATFWKNQRKLKEFKITKTEIPLDILLDVLGHHNLSRLELDIKMISLNSDLIIELAKDSHWKKLSFLNGPCRDKACMTVKNIIAAHPCIDELEFHKTSFNESDFVMSHINNHLPHIQHLRLPLNYGSLKFNEVIKFEKLEVLEIEGIKYRLSVQKLFKILRMSRNLKVLRIYWVGHHARVSNDFFKNIFESLEDLQELHIGYKTDTFEITDEFLDVIKINGKNLKKLTTYSDKVEDLQDKMRIFDGSKVKCVVLDKNYEDMMDHKASFFKCNEFKTAATCVWSS</sequence>
<dbReference type="InterPro" id="IPR036047">
    <property type="entry name" value="F-box-like_dom_sf"/>
</dbReference>
<organism evidence="2 3">
    <name type="scientific">Chironomus riparius</name>
    <dbReference type="NCBI Taxonomy" id="315576"/>
    <lineage>
        <taxon>Eukaryota</taxon>
        <taxon>Metazoa</taxon>
        <taxon>Ecdysozoa</taxon>
        <taxon>Arthropoda</taxon>
        <taxon>Hexapoda</taxon>
        <taxon>Insecta</taxon>
        <taxon>Pterygota</taxon>
        <taxon>Neoptera</taxon>
        <taxon>Endopterygota</taxon>
        <taxon>Diptera</taxon>
        <taxon>Nematocera</taxon>
        <taxon>Chironomoidea</taxon>
        <taxon>Chironomidae</taxon>
        <taxon>Chironominae</taxon>
        <taxon>Chironomus</taxon>
    </lineage>
</organism>
<dbReference type="InterPro" id="IPR001810">
    <property type="entry name" value="F-box_dom"/>
</dbReference>
<evidence type="ECO:0000259" key="1">
    <source>
        <dbReference type="PROSITE" id="PS50181"/>
    </source>
</evidence>
<keyword evidence="3" id="KW-1185">Reference proteome</keyword>
<dbReference type="Proteomes" id="UP001153620">
    <property type="component" value="Chromosome 4"/>
</dbReference>
<dbReference type="Gene3D" id="3.80.10.10">
    <property type="entry name" value="Ribonuclease Inhibitor"/>
    <property type="match status" value="1"/>
</dbReference>
<evidence type="ECO:0000313" key="2">
    <source>
        <dbReference type="EMBL" id="CAG9810911.1"/>
    </source>
</evidence>
<accession>A0A9N9S9T5</accession>
<dbReference type="InterPro" id="IPR032675">
    <property type="entry name" value="LRR_dom_sf"/>
</dbReference>
<dbReference type="AlphaFoldDB" id="A0A9N9S9T5"/>
<name>A0A9N9S9T5_9DIPT</name>
<gene>
    <name evidence="2" type="ORF">CHIRRI_LOCUS13723</name>
</gene>
<dbReference type="EMBL" id="OU895880">
    <property type="protein sequence ID" value="CAG9810911.1"/>
    <property type="molecule type" value="Genomic_DNA"/>
</dbReference>
<dbReference type="SUPFAM" id="SSF52047">
    <property type="entry name" value="RNI-like"/>
    <property type="match status" value="1"/>
</dbReference>
<dbReference type="PROSITE" id="PS50181">
    <property type="entry name" value="FBOX"/>
    <property type="match status" value="1"/>
</dbReference>
<feature type="domain" description="F-box" evidence="1">
    <location>
        <begin position="1"/>
        <end position="45"/>
    </location>
</feature>
<dbReference type="CDD" id="cd09917">
    <property type="entry name" value="F-box_SF"/>
    <property type="match status" value="1"/>
</dbReference>
<protein>
    <recommendedName>
        <fullName evidence="1">F-box domain-containing protein</fullName>
    </recommendedName>
</protein>
<proteinExistence type="predicted"/>
<evidence type="ECO:0000313" key="3">
    <source>
        <dbReference type="Proteomes" id="UP001153620"/>
    </source>
</evidence>
<dbReference type="Pfam" id="PF00646">
    <property type="entry name" value="F-box"/>
    <property type="match status" value="1"/>
</dbReference>
<reference evidence="2" key="2">
    <citation type="submission" date="2022-10" db="EMBL/GenBank/DDBJ databases">
        <authorList>
            <consortium name="ENA_rothamsted_submissions"/>
            <consortium name="culmorum"/>
            <person name="King R."/>
        </authorList>
    </citation>
    <scope>NUCLEOTIDE SEQUENCE</scope>
</reference>
<dbReference type="SUPFAM" id="SSF81383">
    <property type="entry name" value="F-box domain"/>
    <property type="match status" value="1"/>
</dbReference>
<reference evidence="2" key="1">
    <citation type="submission" date="2022-01" db="EMBL/GenBank/DDBJ databases">
        <authorList>
            <person name="King R."/>
        </authorList>
    </citation>
    <scope>NUCLEOTIDE SEQUENCE</scope>
</reference>
<dbReference type="OrthoDB" id="10257471at2759"/>